<name>A0ABM3GN22_NEOLC</name>
<dbReference type="InterPro" id="IPR002018">
    <property type="entry name" value="CarbesteraseB"/>
</dbReference>
<feature type="chain" id="PRO_5045510133" evidence="2">
    <location>
        <begin position="29"/>
        <end position="424"/>
    </location>
</feature>
<dbReference type="SUPFAM" id="SSF53474">
    <property type="entry name" value="alpha/beta-Hydrolases"/>
    <property type="match status" value="1"/>
</dbReference>
<feature type="signal peptide" evidence="2">
    <location>
        <begin position="1"/>
        <end position="28"/>
    </location>
</feature>
<dbReference type="GeneID" id="107225030"/>
<evidence type="ECO:0000259" key="3">
    <source>
        <dbReference type="Pfam" id="PF00135"/>
    </source>
</evidence>
<gene>
    <name evidence="5" type="primary">LOC107225030</name>
</gene>
<dbReference type="InterPro" id="IPR029058">
    <property type="entry name" value="AB_hydrolase_fold"/>
</dbReference>
<keyword evidence="1" id="KW-0325">Glycoprotein</keyword>
<evidence type="ECO:0000313" key="5">
    <source>
        <dbReference type="RefSeq" id="XP_046601679.1"/>
    </source>
</evidence>
<evidence type="ECO:0000256" key="1">
    <source>
        <dbReference type="ARBA" id="ARBA00023180"/>
    </source>
</evidence>
<sequence>MVFHSSVKCVLLLFLLMISICSINYAQTKDIAAPVVTIPQGTLQGTIRTTNHNRNISAFLGIPYAQPPIGNLRFANPVAADGWNGSRKANVDLSMCPQTSEDIVLGNEDCLWLNIYTPQFPESTNSALLPVIVYIYGGGFRAGNARSDRYGPDYLLDADIVLVLPSYRIGPLGFLSTGDEVASGNWGLKDQVLALEWVQKNIKYFGGDPDRVTFVGASSGGACVHLLTLSDATIGLFHKYITQSGSALATWAHTPRAACASRAFQLGEYVGCFNNTSDSLIDCLRTIDFVDILATQPQFFEWRTYPGLIWGPTDEPDIEGAVLTDSPTNLFAAGKIRDLPWISGVTRDEGTMFTGDFFDSEEMFQDFLENYDFALPRMMSLTYQPDKGSAYVNGIKSYYLNNDLTTNTSVAVIPESRGILHFLI</sequence>
<dbReference type="Gene3D" id="3.40.50.1820">
    <property type="entry name" value="alpha/beta hydrolase"/>
    <property type="match status" value="1"/>
</dbReference>
<accession>A0ABM3GN22</accession>
<dbReference type="PANTHER" id="PTHR11559">
    <property type="entry name" value="CARBOXYLESTERASE"/>
    <property type="match status" value="1"/>
</dbReference>
<reference evidence="5" key="1">
    <citation type="submission" date="2025-08" db="UniProtKB">
        <authorList>
            <consortium name="RefSeq"/>
        </authorList>
    </citation>
    <scope>IDENTIFICATION</scope>
    <source>
        <tissue evidence="5">Thorax and Abdomen</tissue>
    </source>
</reference>
<evidence type="ECO:0000256" key="2">
    <source>
        <dbReference type="SAM" id="SignalP"/>
    </source>
</evidence>
<dbReference type="RefSeq" id="XP_046601679.1">
    <property type="nucleotide sequence ID" value="XM_046745723.1"/>
</dbReference>
<dbReference type="Pfam" id="PF00135">
    <property type="entry name" value="COesterase"/>
    <property type="match status" value="1"/>
</dbReference>
<dbReference type="Proteomes" id="UP000829291">
    <property type="component" value="Chromosome 7"/>
</dbReference>
<organism evidence="4 5">
    <name type="scientific">Neodiprion lecontei</name>
    <name type="common">Redheaded pine sawfly</name>
    <dbReference type="NCBI Taxonomy" id="441921"/>
    <lineage>
        <taxon>Eukaryota</taxon>
        <taxon>Metazoa</taxon>
        <taxon>Ecdysozoa</taxon>
        <taxon>Arthropoda</taxon>
        <taxon>Hexapoda</taxon>
        <taxon>Insecta</taxon>
        <taxon>Pterygota</taxon>
        <taxon>Neoptera</taxon>
        <taxon>Endopterygota</taxon>
        <taxon>Hymenoptera</taxon>
        <taxon>Tenthredinoidea</taxon>
        <taxon>Diprionidae</taxon>
        <taxon>Diprioninae</taxon>
        <taxon>Neodiprion</taxon>
    </lineage>
</organism>
<feature type="domain" description="Carboxylesterase type B" evidence="3">
    <location>
        <begin position="33"/>
        <end position="406"/>
    </location>
</feature>
<protein>
    <submittedName>
        <fullName evidence="5">Esterase E4-like isoform X2</fullName>
    </submittedName>
</protein>
<proteinExistence type="predicted"/>
<keyword evidence="2" id="KW-0732">Signal</keyword>
<evidence type="ECO:0000313" key="4">
    <source>
        <dbReference type="Proteomes" id="UP000829291"/>
    </source>
</evidence>
<dbReference type="InterPro" id="IPR050309">
    <property type="entry name" value="Type-B_Carboxylest/Lipase"/>
</dbReference>
<keyword evidence="4" id="KW-1185">Reference proteome</keyword>